<feature type="domain" description="DUF2460" evidence="1">
    <location>
        <begin position="577"/>
        <end position="779"/>
    </location>
</feature>
<evidence type="ECO:0000259" key="3">
    <source>
        <dbReference type="Pfam" id="PF23845"/>
    </source>
</evidence>
<dbReference type="Pfam" id="PF09343">
    <property type="entry name" value="DUF2460"/>
    <property type="match status" value="1"/>
</dbReference>
<protein>
    <submittedName>
        <fullName evidence="4">DUF2460 domain-containing protein</fullName>
    </submittedName>
</protein>
<proteinExistence type="predicted"/>
<dbReference type="NCBIfam" id="TIGR02217">
    <property type="entry name" value="chp_TIGR02217"/>
    <property type="match status" value="1"/>
</dbReference>
<gene>
    <name evidence="4" type="ORF">HT578_15680</name>
</gene>
<dbReference type="InterPro" id="IPR057122">
    <property type="entry name" value="TIM-barrel_NCTSP"/>
</dbReference>
<reference evidence="4 5" key="1">
    <citation type="journal article" date="2021" name="Int. J. Syst. Evol. Microbiol.">
        <title>Novosphingobium decolorationis sp. nov., an aniline blue-decolourizing bacterium isolated from East Pacific sediment.</title>
        <authorList>
            <person name="Chen X."/>
            <person name="Dong B."/>
            <person name="Chen T."/>
            <person name="Ren N."/>
            <person name="Wang J."/>
            <person name="Xu Y."/>
            <person name="Yang J."/>
            <person name="Zhu S."/>
            <person name="Chen J."/>
        </authorList>
    </citation>
    <scope>NUCLEOTIDE SEQUENCE [LARGE SCALE GENOMIC DNA]</scope>
    <source>
        <strain evidence="4 5">502str22</strain>
    </source>
</reference>
<evidence type="ECO:0000259" key="2">
    <source>
        <dbReference type="Pfam" id="PF23844"/>
    </source>
</evidence>
<sequence>MAFWLADSRKGQDSDWIQRFDPRFWTVNYPRPMVATIVSTGPDALRVEASFLRETDLGGLIWASEDTIDHPLLAYRTDRDYSHTHLSFRWRSGGVLALDAVNGPTLTIEGRDAQGAARTWYVRLWNYAQGSPEDAVVTLPFSQLEGGFSLPTDADPVWPGHIDRMFISFAPQGYVAGSETPLSAEAEGWIEMSAITCDGERAMLEIGDVFLPPHGLAIATGYDDDGVQTPARLVRTIRQLGYRGTVLHYVGMSHFFRLSQSSGDFLVSTSGDPLNTPTRTWHAAFFAACAAQGFRPISSLSYELFAQHCPDGWMQRDHLGNPALTGWEPPSSLLSPAHGQAMAWLQSVGGAFAQLMADAGCEVRFQVGEPWWWTTVEGRICLYDAASAAALGGDPVAIPDMRAPLTPAQTDLLDAAGALLAQSTAALVSAVRAAVAPDPVEALALVFTPTILAPAMPELYRANLPLGWAAPAFDRLQVEDYDWLTEGRDAARRRAYETVNTRLGYPPAEQDYLAGFVLDAADADLWRRIDDGIDEAQARSPHEIIVWALPQIMRDGYVRLPAPPSPPTGDEAMQAFDDILYPLALGRDATVIPEFSTSVSVTASGFERRNSLWANARLRFDVGPGVRSEAELGTLIAFFRARRGPARGFRLRDPSDFSSAGMVDTPTELDQELGEGDGLRADFALLKCYGEGEALQVRRITRPDAASVLVSLDGVVQQGNWTLSPGGVITFDEAPPEGSVVRAGFLFDVPVRFAEDQLEISGASFAAGEAPSVPIVEIREAP</sequence>
<evidence type="ECO:0000313" key="4">
    <source>
        <dbReference type="EMBL" id="QVM84937.1"/>
    </source>
</evidence>
<dbReference type="Pfam" id="PF23844">
    <property type="entry name" value="NCTSP_N"/>
    <property type="match status" value="1"/>
</dbReference>
<dbReference type="RefSeq" id="WP_213500647.1">
    <property type="nucleotide sequence ID" value="NZ_CP054856.1"/>
</dbReference>
<dbReference type="Proteomes" id="UP000677126">
    <property type="component" value="Chromosome"/>
</dbReference>
<organism evidence="4 5">
    <name type="scientific">Novosphingobium decolorationis</name>
    <dbReference type="NCBI Taxonomy" id="2698673"/>
    <lineage>
        <taxon>Bacteria</taxon>
        <taxon>Pseudomonadati</taxon>
        <taxon>Pseudomonadota</taxon>
        <taxon>Alphaproteobacteria</taxon>
        <taxon>Sphingomonadales</taxon>
        <taxon>Sphingomonadaceae</taxon>
        <taxon>Novosphingobium</taxon>
    </lineage>
</organism>
<feature type="domain" description="Non-contractile tail sheath N-terminal" evidence="2">
    <location>
        <begin position="17"/>
        <end position="207"/>
    </location>
</feature>
<evidence type="ECO:0000259" key="1">
    <source>
        <dbReference type="Pfam" id="PF09343"/>
    </source>
</evidence>
<dbReference type="InterPro" id="IPR057102">
    <property type="entry name" value="NCTSP_N"/>
</dbReference>
<dbReference type="InterPro" id="IPR011740">
    <property type="entry name" value="DUF2460"/>
</dbReference>
<accession>A0ABX8E7H6</accession>
<keyword evidence="5" id="KW-1185">Reference proteome</keyword>
<dbReference type="Pfam" id="PF23845">
    <property type="entry name" value="TIM-barrel_NCTSP"/>
    <property type="match status" value="1"/>
</dbReference>
<name>A0ABX8E7H6_9SPHN</name>
<evidence type="ECO:0000313" key="5">
    <source>
        <dbReference type="Proteomes" id="UP000677126"/>
    </source>
</evidence>
<dbReference type="EMBL" id="CP054856">
    <property type="protein sequence ID" value="QVM84937.1"/>
    <property type="molecule type" value="Genomic_DNA"/>
</dbReference>
<feature type="domain" description="Non-contractile tail sheath TIM barrel" evidence="3">
    <location>
        <begin position="212"/>
        <end position="557"/>
    </location>
</feature>